<accession>A0A9W6QD06</accession>
<dbReference type="RefSeq" id="WP_285738342.1">
    <property type="nucleotide sequence ID" value="NZ_BSSA01000019.1"/>
</dbReference>
<sequence length="106" mass="11119">MDLQAPGPADPDRTPPAVPAATPPETPPAAPPGSPSAKLVSARGAAEILGVTDGAVRKMIARGTFPDPDVLLDARRLWCRTTIEAYSSTGRRRPGRPRKDADPRTA</sequence>
<organism evidence="2 3">
    <name type="scientific">Kitasatospora phosalacinea</name>
    <dbReference type="NCBI Taxonomy" id="2065"/>
    <lineage>
        <taxon>Bacteria</taxon>
        <taxon>Bacillati</taxon>
        <taxon>Actinomycetota</taxon>
        <taxon>Actinomycetes</taxon>
        <taxon>Kitasatosporales</taxon>
        <taxon>Streptomycetaceae</taxon>
        <taxon>Kitasatospora</taxon>
    </lineage>
</organism>
<name>A0A9W6QD06_9ACTN</name>
<feature type="compositionally biased region" description="Basic and acidic residues" evidence="1">
    <location>
        <begin position="97"/>
        <end position="106"/>
    </location>
</feature>
<comment type="caution">
    <text evidence="2">The sequence shown here is derived from an EMBL/GenBank/DDBJ whole genome shotgun (WGS) entry which is preliminary data.</text>
</comment>
<evidence type="ECO:0000313" key="2">
    <source>
        <dbReference type="EMBL" id="GLW72653.1"/>
    </source>
</evidence>
<evidence type="ECO:0000256" key="1">
    <source>
        <dbReference type="SAM" id="MobiDB-lite"/>
    </source>
</evidence>
<gene>
    <name evidence="2" type="ORF">Kpho02_49520</name>
</gene>
<reference evidence="2" key="1">
    <citation type="submission" date="2023-02" db="EMBL/GenBank/DDBJ databases">
        <title>Kitasatospora phosalacinea NBRC 14627.</title>
        <authorList>
            <person name="Ichikawa N."/>
            <person name="Sato H."/>
            <person name="Tonouchi N."/>
        </authorList>
    </citation>
    <scope>NUCLEOTIDE SEQUENCE</scope>
    <source>
        <strain evidence="2">NBRC 14627</strain>
    </source>
</reference>
<feature type="region of interest" description="Disordered" evidence="1">
    <location>
        <begin position="1"/>
        <end position="41"/>
    </location>
</feature>
<dbReference type="Proteomes" id="UP001165041">
    <property type="component" value="Unassembled WGS sequence"/>
</dbReference>
<dbReference type="EMBL" id="BSSA01000019">
    <property type="protein sequence ID" value="GLW72653.1"/>
    <property type="molecule type" value="Genomic_DNA"/>
</dbReference>
<feature type="region of interest" description="Disordered" evidence="1">
    <location>
        <begin position="85"/>
        <end position="106"/>
    </location>
</feature>
<evidence type="ECO:0000313" key="3">
    <source>
        <dbReference type="Proteomes" id="UP001165041"/>
    </source>
</evidence>
<protein>
    <submittedName>
        <fullName evidence="2">Uncharacterized protein</fullName>
    </submittedName>
</protein>
<proteinExistence type="predicted"/>
<dbReference type="AlphaFoldDB" id="A0A9W6QD06"/>
<feature type="compositionally biased region" description="Pro residues" evidence="1">
    <location>
        <begin position="14"/>
        <end position="34"/>
    </location>
</feature>